<reference evidence="1" key="1">
    <citation type="journal article" date="2022" name="Int. J. Mol. Sci.">
        <title>Draft Genome of Tanacetum Coccineum: Genomic Comparison of Closely Related Tanacetum-Family Plants.</title>
        <authorList>
            <person name="Yamashiro T."/>
            <person name="Shiraishi A."/>
            <person name="Nakayama K."/>
            <person name="Satake H."/>
        </authorList>
    </citation>
    <scope>NUCLEOTIDE SEQUENCE</scope>
</reference>
<sequence length="499" mass="55746">MVLNAVARPRFDAFGSEVFSGKIGIFPLTTLEPTKCSSKNRVAGTLETKPILSLTKDVTRSWLIEKVLPVIRAKWKQGHEGPIYIQQDNARPHTSFNDNEFLEASSRDGFDIRLCFQPPNNPNLNVSGLRFFRTIQSLQEQESFSTIDELVGAVEISFEKMGSHELNNGLMRGTSDSYDDVLPLLCELMFRRWEHSLAKWMGYTEHLHPVGLRHGISEHLHPIGLHHAGLNGYMVTVTNLKSPSDKWRWGAARITVGFHLFICISLTIMVVDLGPGTTTVGKSVVHPVTIDLRGKVCELLRQNATRFLMDDVYRNLDPLQFEGPGVDSKAVSLYVEDLDYMGHIKELNNYLDKVRTIVKPGCSQDVLKAALSAMASVPLAPNRYPSKLDSIKSLKLSSHVLIKVGKLLPLMIHRPSVVSDHGLCDKMQEYYTLQKAGLLEPDTVEGSDLEITKIVVPISGACVDDVKFYQMTDPKVAKLFHIDSDAKHPPLVLLKKDAE</sequence>
<organism evidence="1 2">
    <name type="scientific">Tanacetum coccineum</name>
    <dbReference type="NCBI Taxonomy" id="301880"/>
    <lineage>
        <taxon>Eukaryota</taxon>
        <taxon>Viridiplantae</taxon>
        <taxon>Streptophyta</taxon>
        <taxon>Embryophyta</taxon>
        <taxon>Tracheophyta</taxon>
        <taxon>Spermatophyta</taxon>
        <taxon>Magnoliopsida</taxon>
        <taxon>eudicotyledons</taxon>
        <taxon>Gunneridae</taxon>
        <taxon>Pentapetalae</taxon>
        <taxon>asterids</taxon>
        <taxon>campanulids</taxon>
        <taxon>Asterales</taxon>
        <taxon>Asteraceae</taxon>
        <taxon>Asteroideae</taxon>
        <taxon>Anthemideae</taxon>
        <taxon>Anthemidinae</taxon>
        <taxon>Tanacetum</taxon>
    </lineage>
</organism>
<gene>
    <name evidence="1" type="ORF">Tco_0804362</name>
</gene>
<dbReference type="EMBL" id="BQNB010011959">
    <property type="protein sequence ID" value="GJS97394.1"/>
    <property type="molecule type" value="Genomic_DNA"/>
</dbReference>
<accession>A0ABQ5A431</accession>
<dbReference type="InterPro" id="IPR036397">
    <property type="entry name" value="RNaseH_sf"/>
</dbReference>
<dbReference type="SUPFAM" id="SSF53784">
    <property type="entry name" value="Phosphofructokinase"/>
    <property type="match status" value="1"/>
</dbReference>
<dbReference type="Gene3D" id="3.30.420.10">
    <property type="entry name" value="Ribonuclease H-like superfamily/Ribonuclease H"/>
    <property type="match status" value="1"/>
</dbReference>
<reference evidence="1" key="2">
    <citation type="submission" date="2022-01" db="EMBL/GenBank/DDBJ databases">
        <authorList>
            <person name="Yamashiro T."/>
            <person name="Shiraishi A."/>
            <person name="Satake H."/>
            <person name="Nakayama K."/>
        </authorList>
    </citation>
    <scope>NUCLEOTIDE SEQUENCE</scope>
</reference>
<dbReference type="Proteomes" id="UP001151760">
    <property type="component" value="Unassembled WGS sequence"/>
</dbReference>
<dbReference type="PANTHER" id="PTHR47169:SF2">
    <property type="entry name" value="OS01G0541250 PROTEIN"/>
    <property type="match status" value="1"/>
</dbReference>
<comment type="caution">
    <text evidence="1">The sequence shown here is derived from an EMBL/GenBank/DDBJ whole genome shotgun (WGS) entry which is preliminary data.</text>
</comment>
<protein>
    <submittedName>
        <fullName evidence="1">Transposase, Tc1-like protein</fullName>
    </submittedName>
</protein>
<proteinExistence type="predicted"/>
<dbReference type="InterPro" id="IPR035966">
    <property type="entry name" value="PKF_sf"/>
</dbReference>
<evidence type="ECO:0000313" key="2">
    <source>
        <dbReference type="Proteomes" id="UP001151760"/>
    </source>
</evidence>
<evidence type="ECO:0000313" key="1">
    <source>
        <dbReference type="EMBL" id="GJS97394.1"/>
    </source>
</evidence>
<name>A0ABQ5A431_9ASTR</name>
<dbReference type="PANTHER" id="PTHR47169">
    <property type="entry name" value="OS01G0541250 PROTEIN"/>
    <property type="match status" value="1"/>
</dbReference>
<keyword evidence="2" id="KW-1185">Reference proteome</keyword>